<feature type="non-terminal residue" evidence="2">
    <location>
        <position position="214"/>
    </location>
</feature>
<evidence type="ECO:0000313" key="2">
    <source>
        <dbReference type="EMBL" id="KZP04927.1"/>
    </source>
</evidence>
<gene>
    <name evidence="2" type="ORF">FIBSPDRAFT_878046</name>
</gene>
<evidence type="ECO:0000256" key="1">
    <source>
        <dbReference type="SAM" id="MobiDB-lite"/>
    </source>
</evidence>
<feature type="compositionally biased region" description="Polar residues" evidence="1">
    <location>
        <begin position="94"/>
        <end position="105"/>
    </location>
</feature>
<accession>A0A167VEJ8</accession>
<feature type="compositionally biased region" description="Low complexity" evidence="1">
    <location>
        <begin position="68"/>
        <end position="77"/>
    </location>
</feature>
<feature type="compositionally biased region" description="Low complexity" evidence="1">
    <location>
        <begin position="152"/>
        <end position="162"/>
    </location>
</feature>
<reference evidence="2 3" key="1">
    <citation type="journal article" date="2016" name="Mol. Biol. Evol.">
        <title>Comparative Genomics of Early-Diverging Mushroom-Forming Fungi Provides Insights into the Origins of Lignocellulose Decay Capabilities.</title>
        <authorList>
            <person name="Nagy L.G."/>
            <person name="Riley R."/>
            <person name="Tritt A."/>
            <person name="Adam C."/>
            <person name="Daum C."/>
            <person name="Floudas D."/>
            <person name="Sun H."/>
            <person name="Yadav J.S."/>
            <person name="Pangilinan J."/>
            <person name="Larsson K.H."/>
            <person name="Matsuura K."/>
            <person name="Barry K."/>
            <person name="Labutti K."/>
            <person name="Kuo R."/>
            <person name="Ohm R.A."/>
            <person name="Bhattacharya S.S."/>
            <person name="Shirouzu T."/>
            <person name="Yoshinaga Y."/>
            <person name="Martin F.M."/>
            <person name="Grigoriev I.V."/>
            <person name="Hibbett D.S."/>
        </authorList>
    </citation>
    <scope>NUCLEOTIDE SEQUENCE [LARGE SCALE GENOMIC DNA]</scope>
    <source>
        <strain evidence="2 3">CBS 109695</strain>
    </source>
</reference>
<feature type="region of interest" description="Disordered" evidence="1">
    <location>
        <begin position="52"/>
        <end position="170"/>
    </location>
</feature>
<name>A0A167VEJ8_9AGAM</name>
<dbReference type="Proteomes" id="UP000076532">
    <property type="component" value="Unassembled WGS sequence"/>
</dbReference>
<dbReference type="AlphaFoldDB" id="A0A167VEJ8"/>
<feature type="compositionally biased region" description="Polar residues" evidence="1">
    <location>
        <begin position="193"/>
        <end position="214"/>
    </location>
</feature>
<dbReference type="EMBL" id="KV417878">
    <property type="protein sequence ID" value="KZP04927.1"/>
    <property type="molecule type" value="Genomic_DNA"/>
</dbReference>
<protein>
    <submittedName>
        <fullName evidence="2">Uncharacterized protein</fullName>
    </submittedName>
</protein>
<proteinExistence type="predicted"/>
<feature type="region of interest" description="Disordered" evidence="1">
    <location>
        <begin position="1"/>
        <end position="37"/>
    </location>
</feature>
<keyword evidence="3" id="KW-1185">Reference proteome</keyword>
<organism evidence="2 3">
    <name type="scientific">Athelia psychrophila</name>
    <dbReference type="NCBI Taxonomy" id="1759441"/>
    <lineage>
        <taxon>Eukaryota</taxon>
        <taxon>Fungi</taxon>
        <taxon>Dikarya</taxon>
        <taxon>Basidiomycota</taxon>
        <taxon>Agaricomycotina</taxon>
        <taxon>Agaricomycetes</taxon>
        <taxon>Agaricomycetidae</taxon>
        <taxon>Atheliales</taxon>
        <taxon>Atheliaceae</taxon>
        <taxon>Athelia</taxon>
    </lineage>
</organism>
<evidence type="ECO:0000313" key="3">
    <source>
        <dbReference type="Proteomes" id="UP000076532"/>
    </source>
</evidence>
<sequence length="214" mass="22895">MALALAQSLEESKADRPQLTAEEREEEEFARALEESRIMAGFTSVPVEIVSLPDKSPSHVPALHKRSIPSSPLPSSSHLGDNANGAPRADEYPFTSSPQMLNTQMSDDEALARQLASGGNSPPSPGTARSAPPNRIVFPTPQIPGSDLPLYSPSISSIVSSPETPATRLSVSSNWTNDLAESADFLSRHNSVRSHVSQSSEGRSRLSVQQEVNV</sequence>
<feature type="region of interest" description="Disordered" evidence="1">
    <location>
        <begin position="185"/>
        <end position="214"/>
    </location>
</feature>